<dbReference type="AlphaFoldDB" id="A0A916Q9H4"/>
<dbReference type="GO" id="GO:0005829">
    <property type="term" value="C:cytosol"/>
    <property type="evidence" value="ECO:0007669"/>
    <property type="project" value="TreeGrafter"/>
</dbReference>
<accession>A0A916Q9H4</accession>
<sequence>MIRAVFFDIDGTLLPETKPEVPESTMKAIRRLKENGILIFAATGRHMLEIEDLPLEEIPFDGYVLLNGQLCTDKDGRIISDYEISGPDAETMLRIFQEKELPVMIIEKDRMYINMVNDLVEKAQKEIHTPVPETGRYEGGKIYQFVVYAREEEVSRLRKEVDECRITSWNPNAVDVIAKGGSKVRGIRQMLSHYHITENEIMAFGDGENDMEMLSCAGTGVAMGDAGEALKKNADYVTGPADQDGVWNACCHFGLI</sequence>
<dbReference type="Gene3D" id="3.40.50.1000">
    <property type="entry name" value="HAD superfamily/HAD-like"/>
    <property type="match status" value="1"/>
</dbReference>
<name>A0A916Q9H4_9FIRM</name>
<dbReference type="EMBL" id="BLYI01000031">
    <property type="protein sequence ID" value="GFO85145.1"/>
    <property type="molecule type" value="Genomic_DNA"/>
</dbReference>
<comment type="caution">
    <text evidence="1">The sequence shown here is derived from an EMBL/GenBank/DDBJ whole genome shotgun (WGS) entry which is preliminary data.</text>
</comment>
<dbReference type="GO" id="GO:0000287">
    <property type="term" value="F:magnesium ion binding"/>
    <property type="evidence" value="ECO:0007669"/>
    <property type="project" value="TreeGrafter"/>
</dbReference>
<protein>
    <submittedName>
        <fullName evidence="1">Hydrolase</fullName>
    </submittedName>
</protein>
<dbReference type="SFLD" id="SFLDG01140">
    <property type="entry name" value="C2.B:_Phosphomannomutase_and_P"/>
    <property type="match status" value="1"/>
</dbReference>
<dbReference type="SFLD" id="SFLDS00003">
    <property type="entry name" value="Haloacid_Dehalogenase"/>
    <property type="match status" value="1"/>
</dbReference>
<evidence type="ECO:0000313" key="1">
    <source>
        <dbReference type="EMBL" id="GFO85145.1"/>
    </source>
</evidence>
<dbReference type="PANTHER" id="PTHR10000:SF25">
    <property type="entry name" value="PHOSPHATASE YKRA-RELATED"/>
    <property type="match status" value="1"/>
</dbReference>
<dbReference type="InterPro" id="IPR000150">
    <property type="entry name" value="Cof"/>
</dbReference>
<keyword evidence="1" id="KW-0378">Hydrolase</keyword>
<dbReference type="GO" id="GO:0016791">
    <property type="term" value="F:phosphatase activity"/>
    <property type="evidence" value="ECO:0007669"/>
    <property type="project" value="TreeGrafter"/>
</dbReference>
<dbReference type="Pfam" id="PF08282">
    <property type="entry name" value="Hydrolase_3"/>
    <property type="match status" value="1"/>
</dbReference>
<dbReference type="PROSITE" id="PS01229">
    <property type="entry name" value="COF_2"/>
    <property type="match status" value="1"/>
</dbReference>
<dbReference type="RefSeq" id="WP_201310852.1">
    <property type="nucleotide sequence ID" value="NZ_BLYI01000031.1"/>
</dbReference>
<dbReference type="SUPFAM" id="SSF56784">
    <property type="entry name" value="HAD-like"/>
    <property type="match status" value="1"/>
</dbReference>
<keyword evidence="2" id="KW-1185">Reference proteome</keyword>
<dbReference type="InterPro" id="IPR036412">
    <property type="entry name" value="HAD-like_sf"/>
</dbReference>
<evidence type="ECO:0000313" key="2">
    <source>
        <dbReference type="Proteomes" id="UP000613208"/>
    </source>
</evidence>
<dbReference type="NCBIfam" id="TIGR00099">
    <property type="entry name" value="Cof-subfamily"/>
    <property type="match status" value="1"/>
</dbReference>
<dbReference type="PANTHER" id="PTHR10000">
    <property type="entry name" value="PHOSPHOSERINE PHOSPHATASE"/>
    <property type="match status" value="1"/>
</dbReference>
<organism evidence="1 2">
    <name type="scientific">Anaerostipes butyraticus</name>
    <dbReference type="NCBI Taxonomy" id="645466"/>
    <lineage>
        <taxon>Bacteria</taxon>
        <taxon>Bacillati</taxon>
        <taxon>Bacillota</taxon>
        <taxon>Clostridia</taxon>
        <taxon>Lachnospirales</taxon>
        <taxon>Lachnospiraceae</taxon>
        <taxon>Anaerostipes</taxon>
    </lineage>
</organism>
<dbReference type="Gene3D" id="3.30.1240.10">
    <property type="match status" value="1"/>
</dbReference>
<dbReference type="NCBIfam" id="TIGR01484">
    <property type="entry name" value="HAD-SF-IIB"/>
    <property type="match status" value="1"/>
</dbReference>
<gene>
    <name evidence="1" type="ORF">ANBU17_14920</name>
</gene>
<dbReference type="InterPro" id="IPR006379">
    <property type="entry name" value="HAD-SF_hydro_IIB"/>
</dbReference>
<proteinExistence type="predicted"/>
<dbReference type="SFLD" id="SFLDG01144">
    <property type="entry name" value="C2.B.4:_PGP_Like"/>
    <property type="match status" value="1"/>
</dbReference>
<reference evidence="1" key="1">
    <citation type="submission" date="2020-06" db="EMBL/GenBank/DDBJ databases">
        <title>Characterization of fructooligosaccharide metabolism and fructooligosaccharide-degrading enzymes in human commensal butyrate producers.</title>
        <authorList>
            <person name="Tanno H."/>
            <person name="Fujii T."/>
            <person name="Hirano K."/>
            <person name="Maeno S."/>
            <person name="Tonozuka T."/>
            <person name="Sakamoto M."/>
            <person name="Ohkuma M."/>
            <person name="Tochio T."/>
            <person name="Endo A."/>
        </authorList>
    </citation>
    <scope>NUCLEOTIDE SEQUENCE</scope>
    <source>
        <strain evidence="1">JCM 17466</strain>
    </source>
</reference>
<dbReference type="Proteomes" id="UP000613208">
    <property type="component" value="Unassembled WGS sequence"/>
</dbReference>
<dbReference type="InterPro" id="IPR023214">
    <property type="entry name" value="HAD_sf"/>
</dbReference>